<sequence length="39" mass="4543">MYICLILAIFDTQKTDERYLQAHLTTNLLTAGSINYHRT</sequence>
<reference evidence="1 2" key="1">
    <citation type="submission" date="2009-12" db="EMBL/GenBank/DDBJ databases">
        <title>Genome Sequence of Prevotella timonensis CRIS 5C-B1.</title>
        <authorList>
            <person name="Durkin A.S."/>
            <person name="Madupu R."/>
            <person name="Torralba M."/>
            <person name="Methe B."/>
            <person name="Sutton G."/>
            <person name="Strausberg R.L."/>
            <person name="Nelson K.E."/>
        </authorList>
    </citation>
    <scope>NUCLEOTIDE SEQUENCE [LARGE SCALE GENOMIC DNA]</scope>
    <source>
        <strain evidence="1 2">CRIS 5C-B1</strain>
    </source>
</reference>
<proteinExistence type="predicted"/>
<accession>D1VZ92</accession>
<dbReference type="AlphaFoldDB" id="D1VZ92"/>
<comment type="caution">
    <text evidence="1">The sequence shown here is derived from an EMBL/GenBank/DDBJ whole genome shotgun (WGS) entry which is preliminary data.</text>
</comment>
<dbReference type="EMBL" id="ADEF01000029">
    <property type="protein sequence ID" value="EFA97565.1"/>
    <property type="molecule type" value="Genomic_DNA"/>
</dbReference>
<protein>
    <submittedName>
        <fullName evidence="1">Uncharacterized protein</fullName>
    </submittedName>
</protein>
<evidence type="ECO:0000313" key="1">
    <source>
        <dbReference type="EMBL" id="EFA97565.1"/>
    </source>
</evidence>
<keyword evidence="2" id="KW-1185">Reference proteome</keyword>
<dbReference type="Proteomes" id="UP000004001">
    <property type="component" value="Unassembled WGS sequence"/>
</dbReference>
<name>D1VZ92_9BACT</name>
<gene>
    <name evidence="1" type="ORF">HMPREF9019_0478</name>
</gene>
<organism evidence="1 2">
    <name type="scientific">Hoylesella timonensis CRIS 5C-B1</name>
    <dbReference type="NCBI Taxonomy" id="679189"/>
    <lineage>
        <taxon>Bacteria</taxon>
        <taxon>Pseudomonadati</taxon>
        <taxon>Bacteroidota</taxon>
        <taxon>Bacteroidia</taxon>
        <taxon>Bacteroidales</taxon>
        <taxon>Prevotellaceae</taxon>
        <taxon>Hoylesella</taxon>
    </lineage>
</organism>
<evidence type="ECO:0000313" key="2">
    <source>
        <dbReference type="Proteomes" id="UP000004001"/>
    </source>
</evidence>